<gene>
    <name evidence="1" type="ORF">NJLHNGOC_04075</name>
</gene>
<dbReference type="EMBL" id="QEXL01000004">
    <property type="protein sequence ID" value="RBM08538.1"/>
    <property type="molecule type" value="Genomic_DNA"/>
</dbReference>
<dbReference type="Proteomes" id="UP000252680">
    <property type="component" value="Unassembled WGS sequence"/>
</dbReference>
<accession>A0A365YYV6</accession>
<proteinExistence type="predicted"/>
<reference evidence="1 2" key="1">
    <citation type="submission" date="2018-05" db="EMBL/GenBank/DDBJ databases">
        <title>Komagataeibacter cocois sp. nov., for a novel cellulose- producing strain isolated from coconut milk.</title>
        <authorList>
            <person name="Liu L."/>
            <person name="Wang Y."/>
            <person name="Liu S."/>
            <person name="Bi J."/>
            <person name="Chen H."/>
            <person name="Deng J."/>
            <person name="Zhang C."/>
            <person name="Hu Q."/>
            <person name="Li C."/>
        </authorList>
    </citation>
    <scope>NUCLEOTIDE SEQUENCE [LARGE SCALE GENOMIC DNA]</scope>
    <source>
        <strain evidence="1 2">WE7</strain>
    </source>
</reference>
<evidence type="ECO:0000313" key="1">
    <source>
        <dbReference type="EMBL" id="RBM08538.1"/>
    </source>
</evidence>
<name>A0A365YYV6_9PROT</name>
<dbReference type="AlphaFoldDB" id="A0A365YYV6"/>
<evidence type="ECO:0000313" key="2">
    <source>
        <dbReference type="Proteomes" id="UP000252680"/>
    </source>
</evidence>
<comment type="caution">
    <text evidence="1">The sequence shown here is derived from an EMBL/GenBank/DDBJ whole genome shotgun (WGS) entry which is preliminary data.</text>
</comment>
<sequence length="100" mass="11787">MVKLFPKSFGRRHLSEKRRHPKNFCHFIKGYFQTDEKLQSERRRLFKKKTAPRNFSYFYQPAGFRWSFIWPLARGPIFPLLPGASDARTGIPASRRSSGP</sequence>
<protein>
    <submittedName>
        <fullName evidence="1">Uncharacterized protein</fullName>
    </submittedName>
</protein>
<keyword evidence="2" id="KW-1185">Reference proteome</keyword>
<organism evidence="1 2">
    <name type="scientific">Novacetimonas cocois</name>
    <dbReference type="NCBI Taxonomy" id="1747507"/>
    <lineage>
        <taxon>Bacteria</taxon>
        <taxon>Pseudomonadati</taxon>
        <taxon>Pseudomonadota</taxon>
        <taxon>Alphaproteobacteria</taxon>
        <taxon>Acetobacterales</taxon>
        <taxon>Acetobacteraceae</taxon>
        <taxon>Novacetimonas</taxon>
    </lineage>
</organism>